<evidence type="ECO:0000256" key="5">
    <source>
        <dbReference type="ARBA" id="ARBA00022832"/>
    </source>
</evidence>
<dbReference type="Proteomes" id="UP001497623">
    <property type="component" value="Unassembled WGS sequence"/>
</dbReference>
<feature type="site" description="Important for catalytic activity" evidence="11">
    <location>
        <position position="167"/>
    </location>
</feature>
<dbReference type="Gene3D" id="1.10.1040.10">
    <property type="entry name" value="N-(1-d-carboxylethyl)-l-norvaline Dehydrogenase, domain 2"/>
    <property type="match status" value="1"/>
</dbReference>
<dbReference type="GO" id="GO:0070403">
    <property type="term" value="F:NAD+ binding"/>
    <property type="evidence" value="ECO:0007669"/>
    <property type="project" value="InterPro"/>
</dbReference>
<evidence type="ECO:0000256" key="9">
    <source>
        <dbReference type="ARBA" id="ARBA00023128"/>
    </source>
</evidence>
<protein>
    <recommendedName>
        <fullName evidence="4">3-hydroxyacyl-CoA dehydrogenase</fullName>
        <ecNumber evidence="4">1.1.1.35</ecNumber>
    </recommendedName>
</protein>
<evidence type="ECO:0000256" key="10">
    <source>
        <dbReference type="ARBA" id="ARBA00049556"/>
    </source>
</evidence>
<gene>
    <name evidence="14" type="ORF">MNOR_LOCUS29210</name>
</gene>
<dbReference type="InterPro" id="IPR008927">
    <property type="entry name" value="6-PGluconate_DH-like_C_sf"/>
</dbReference>
<feature type="domain" description="3-hydroxyacyl-CoA dehydrogenase NAD binding" evidence="13">
    <location>
        <begin position="23"/>
        <end position="211"/>
    </location>
</feature>
<dbReference type="EMBL" id="CAXKWB010033425">
    <property type="protein sequence ID" value="CAL4142865.1"/>
    <property type="molecule type" value="Genomic_DNA"/>
</dbReference>
<dbReference type="PANTHER" id="PTHR43561:SF3">
    <property type="entry name" value="HYDROXYACYL-COENZYME A DEHYDROGENASE, MITOCHONDRIAL"/>
    <property type="match status" value="1"/>
</dbReference>
<feature type="non-terminal residue" evidence="14">
    <location>
        <position position="313"/>
    </location>
</feature>
<evidence type="ECO:0000313" key="14">
    <source>
        <dbReference type="EMBL" id="CAL4142865.1"/>
    </source>
</evidence>
<dbReference type="SUPFAM" id="SSF51735">
    <property type="entry name" value="NAD(P)-binding Rossmann-fold domains"/>
    <property type="match status" value="1"/>
</dbReference>
<feature type="domain" description="3-hydroxyacyl-CoA dehydrogenase C-terminal" evidence="12">
    <location>
        <begin position="213"/>
        <end position="310"/>
    </location>
</feature>
<comment type="pathway">
    <text evidence="2">Lipid metabolism; fatty acid beta-oxidation.</text>
</comment>
<dbReference type="Pfam" id="PF00725">
    <property type="entry name" value="3HCDH"/>
    <property type="match status" value="1"/>
</dbReference>
<evidence type="ECO:0000256" key="2">
    <source>
        <dbReference type="ARBA" id="ARBA00005005"/>
    </source>
</evidence>
<evidence type="ECO:0000259" key="13">
    <source>
        <dbReference type="Pfam" id="PF02737"/>
    </source>
</evidence>
<accession>A0AAV2RTG7</accession>
<sequence length="313" mass="34527">MSFWNLIPKRTFSSSIVTNAIQNVTVIGAGLMGAGIAQVRELSGNFEIAKNKAMNNDNDNNNNDNGFTNIAAKSYDIFVICTNLRVNYGITIESLLASLASMATCVTSARITSNQIIKKQIVMQQVFYKQINWVASANTIFVSNTSSLRISNIATATQRTDKFGGLHFFNPVPYMKLLEVVRTTETSDETYETLISFGSALEKQTVTCKDTPGFIVNRFLIPLSLESIRMIERGDASPRDIDTAMKLGAGHIIGPIGLADYVGLDVLNDIYAAMEYEFPGNPVFKTPELIKKLVKEGKFGCKTGEGFYEYNKK</sequence>
<evidence type="ECO:0000256" key="11">
    <source>
        <dbReference type="PIRSR" id="PIRSR000105-1"/>
    </source>
</evidence>
<evidence type="ECO:0000256" key="7">
    <source>
        <dbReference type="ARBA" id="ARBA00023027"/>
    </source>
</evidence>
<dbReference type="EC" id="1.1.1.35" evidence="4"/>
<dbReference type="InterPro" id="IPR036291">
    <property type="entry name" value="NAD(P)-bd_dom_sf"/>
</dbReference>
<dbReference type="Gene3D" id="3.40.50.720">
    <property type="entry name" value="NAD(P)-binding Rossmann-like Domain"/>
    <property type="match status" value="1"/>
</dbReference>
<comment type="caution">
    <text evidence="14">The sequence shown here is derived from an EMBL/GenBank/DDBJ whole genome shotgun (WGS) entry which is preliminary data.</text>
</comment>
<evidence type="ECO:0000313" key="15">
    <source>
        <dbReference type="Proteomes" id="UP001497623"/>
    </source>
</evidence>
<dbReference type="InterPro" id="IPR006108">
    <property type="entry name" value="3HC_DH_C"/>
</dbReference>
<keyword evidence="6" id="KW-0560">Oxidoreductase</keyword>
<keyword evidence="15" id="KW-1185">Reference proteome</keyword>
<dbReference type="GO" id="GO:0003857">
    <property type="term" value="F:(3S)-3-hydroxyacyl-CoA dehydrogenase (NAD+) activity"/>
    <property type="evidence" value="ECO:0007669"/>
    <property type="project" value="UniProtKB-EC"/>
</dbReference>
<comment type="subcellular location">
    <subcellularLocation>
        <location evidence="1">Mitochondrion matrix</location>
    </subcellularLocation>
</comment>
<proteinExistence type="inferred from homology"/>
<dbReference type="InterPro" id="IPR022694">
    <property type="entry name" value="3-OHacyl-CoA_DH"/>
</dbReference>
<evidence type="ECO:0000256" key="8">
    <source>
        <dbReference type="ARBA" id="ARBA00023098"/>
    </source>
</evidence>
<keyword evidence="8" id="KW-0443">Lipid metabolism</keyword>
<name>A0AAV2RTG7_MEGNR</name>
<dbReference type="PROSITE" id="PS00067">
    <property type="entry name" value="3HCDH"/>
    <property type="match status" value="1"/>
</dbReference>
<dbReference type="InterPro" id="IPR052242">
    <property type="entry name" value="Mito_3-hydroxyacyl-CoA_DH"/>
</dbReference>
<dbReference type="PANTHER" id="PTHR43561">
    <property type="match status" value="1"/>
</dbReference>
<evidence type="ECO:0000256" key="3">
    <source>
        <dbReference type="ARBA" id="ARBA00009463"/>
    </source>
</evidence>
<dbReference type="AlphaFoldDB" id="A0AAV2RTG7"/>
<keyword evidence="5" id="KW-0276">Fatty acid metabolism</keyword>
<organism evidence="14 15">
    <name type="scientific">Meganyctiphanes norvegica</name>
    <name type="common">Northern krill</name>
    <name type="synonym">Thysanopoda norvegica</name>
    <dbReference type="NCBI Taxonomy" id="48144"/>
    <lineage>
        <taxon>Eukaryota</taxon>
        <taxon>Metazoa</taxon>
        <taxon>Ecdysozoa</taxon>
        <taxon>Arthropoda</taxon>
        <taxon>Crustacea</taxon>
        <taxon>Multicrustacea</taxon>
        <taxon>Malacostraca</taxon>
        <taxon>Eumalacostraca</taxon>
        <taxon>Eucarida</taxon>
        <taxon>Euphausiacea</taxon>
        <taxon>Euphausiidae</taxon>
        <taxon>Meganyctiphanes</taxon>
    </lineage>
</organism>
<dbReference type="GO" id="GO:0006635">
    <property type="term" value="P:fatty acid beta-oxidation"/>
    <property type="evidence" value="ECO:0007669"/>
    <property type="project" value="TreeGrafter"/>
</dbReference>
<keyword evidence="9" id="KW-0496">Mitochondrion</keyword>
<comment type="similarity">
    <text evidence="3">Belongs to the 3-hydroxyacyl-CoA dehydrogenase family.</text>
</comment>
<dbReference type="InterPro" id="IPR006176">
    <property type="entry name" value="3-OHacyl-CoA_DH_NAD-bd"/>
</dbReference>
<evidence type="ECO:0000259" key="12">
    <source>
        <dbReference type="Pfam" id="PF00725"/>
    </source>
</evidence>
<dbReference type="InterPro" id="IPR006180">
    <property type="entry name" value="3-OHacyl-CoA_DH_CS"/>
</dbReference>
<dbReference type="SUPFAM" id="SSF48179">
    <property type="entry name" value="6-phosphogluconate dehydrogenase C-terminal domain-like"/>
    <property type="match status" value="1"/>
</dbReference>
<keyword evidence="7" id="KW-0520">NAD</keyword>
<dbReference type="InterPro" id="IPR013328">
    <property type="entry name" value="6PGD_dom2"/>
</dbReference>
<reference evidence="14 15" key="1">
    <citation type="submission" date="2024-05" db="EMBL/GenBank/DDBJ databases">
        <authorList>
            <person name="Wallberg A."/>
        </authorList>
    </citation>
    <scope>NUCLEOTIDE SEQUENCE [LARGE SCALE GENOMIC DNA]</scope>
</reference>
<dbReference type="GO" id="GO:0005759">
    <property type="term" value="C:mitochondrial matrix"/>
    <property type="evidence" value="ECO:0007669"/>
    <property type="project" value="UniProtKB-SubCell"/>
</dbReference>
<evidence type="ECO:0000256" key="1">
    <source>
        <dbReference type="ARBA" id="ARBA00004305"/>
    </source>
</evidence>
<comment type="catalytic activity">
    <reaction evidence="10">
        <text>a (3S)-3-hydroxyacyl-CoA + NAD(+) = a 3-oxoacyl-CoA + NADH + H(+)</text>
        <dbReference type="Rhea" id="RHEA:22432"/>
        <dbReference type="ChEBI" id="CHEBI:15378"/>
        <dbReference type="ChEBI" id="CHEBI:57318"/>
        <dbReference type="ChEBI" id="CHEBI:57540"/>
        <dbReference type="ChEBI" id="CHEBI:57945"/>
        <dbReference type="ChEBI" id="CHEBI:90726"/>
        <dbReference type="EC" id="1.1.1.35"/>
    </reaction>
</comment>
<dbReference type="Pfam" id="PF02737">
    <property type="entry name" value="3HCDH_N"/>
    <property type="match status" value="1"/>
</dbReference>
<dbReference type="PIRSF" id="PIRSF000105">
    <property type="entry name" value="HCDH"/>
    <property type="match status" value="1"/>
</dbReference>
<evidence type="ECO:0000256" key="4">
    <source>
        <dbReference type="ARBA" id="ARBA00013000"/>
    </source>
</evidence>
<evidence type="ECO:0000256" key="6">
    <source>
        <dbReference type="ARBA" id="ARBA00023002"/>
    </source>
</evidence>